<proteinExistence type="inferred from homology"/>
<evidence type="ECO:0000256" key="5">
    <source>
        <dbReference type="ARBA" id="ARBA00021214"/>
    </source>
</evidence>
<evidence type="ECO:0000256" key="3">
    <source>
        <dbReference type="ARBA" id="ARBA00011245"/>
    </source>
</evidence>
<evidence type="ECO:0000259" key="12">
    <source>
        <dbReference type="Pfam" id="PF04909"/>
    </source>
</evidence>
<reference evidence="13 14" key="1">
    <citation type="submission" date="2022-05" db="EMBL/GenBank/DDBJ databases">
        <authorList>
            <consortium name="Genoscope - CEA"/>
            <person name="William W."/>
        </authorList>
    </citation>
    <scope>NUCLEOTIDE SEQUENCE [LARGE SCALE GENOMIC DNA]</scope>
</reference>
<evidence type="ECO:0000256" key="2">
    <source>
        <dbReference type="ARBA" id="ARBA00005871"/>
    </source>
</evidence>
<dbReference type="Pfam" id="PF04909">
    <property type="entry name" value="Amidohydro_2"/>
    <property type="match status" value="1"/>
</dbReference>
<dbReference type="PANTHER" id="PTHR21240:SF27">
    <property type="entry name" value="2-AMINO-3-CARBOXYMUCONATE-6-SEMIALDEHYDE DECARBOXYLASE"/>
    <property type="match status" value="1"/>
</dbReference>
<keyword evidence="14" id="KW-1185">Reference proteome</keyword>
<dbReference type="Proteomes" id="UP001159405">
    <property type="component" value="Unassembled WGS sequence"/>
</dbReference>
<keyword evidence="7 11" id="KW-0210">Decarboxylase</keyword>
<dbReference type="EC" id="4.1.1.45" evidence="4 11"/>
<dbReference type="Gene3D" id="3.20.20.140">
    <property type="entry name" value="Metal-dependent hydrolases"/>
    <property type="match status" value="1"/>
</dbReference>
<protein>
    <recommendedName>
        <fullName evidence="5 11">2-amino-3-carboxymuconate-6-semialdehyde decarboxylase</fullName>
        <ecNumber evidence="4 11">4.1.1.45</ecNumber>
    </recommendedName>
    <alternativeName>
        <fullName evidence="10 11">Picolinate carboxylase</fullName>
    </alternativeName>
</protein>
<sequence>MAFKIDIHNHILPERWPDLKERYGYGGWIQLHHHCKGKAKMMKDGKLFREIDENCWSPEARIKDMDVTGVTVQVVSTVPVMFSYWAKPEDTLDLCCILNDDLAKIVKKYPKRFVGLGTLPMQAPELAVQELTRCVKELGFPGVEIGSHINNWNLDAPELDPVFAAAEELGCAIFVHPWDMELGGRMSKYWLPWLVGMPAETAQAICCMIFGGVLERYPRLKVCFAHGGGAFPFTIGRIEHGFNVRPDLCAVENPINPRSYIGQIYTDSLVHDEKALKLLVDTIGQENVILGSDYPFPLGEHHPGKLIENVYKDDLELRDKLLGGNALRFLGLKRSQFDEDPGGKADTVES</sequence>
<evidence type="ECO:0000256" key="6">
    <source>
        <dbReference type="ARBA" id="ARBA00022723"/>
    </source>
</evidence>
<evidence type="ECO:0000256" key="4">
    <source>
        <dbReference type="ARBA" id="ARBA00012365"/>
    </source>
</evidence>
<dbReference type="EMBL" id="CALNXK010000093">
    <property type="protein sequence ID" value="CAH3152345.1"/>
    <property type="molecule type" value="Genomic_DNA"/>
</dbReference>
<dbReference type="InterPro" id="IPR032466">
    <property type="entry name" value="Metal_Hydrolase"/>
</dbReference>
<gene>
    <name evidence="13" type="ORF">PLOB_00049044</name>
</gene>
<evidence type="ECO:0000256" key="9">
    <source>
        <dbReference type="ARBA" id="ARBA00023239"/>
    </source>
</evidence>
<evidence type="ECO:0000256" key="11">
    <source>
        <dbReference type="RuleBase" id="RU366045"/>
    </source>
</evidence>
<keyword evidence="6" id="KW-0479">Metal-binding</keyword>
<dbReference type="PANTHER" id="PTHR21240">
    <property type="entry name" value="2-AMINO-3-CARBOXYLMUCONATE-6-SEMIALDEHYDE DECARBOXYLASE"/>
    <property type="match status" value="1"/>
</dbReference>
<dbReference type="CDD" id="cd01292">
    <property type="entry name" value="metallo-dependent_hydrolases"/>
    <property type="match status" value="1"/>
</dbReference>
<name>A0ABN8PXK1_9CNID</name>
<comment type="function">
    <text evidence="11">Converts alpha-amino-beta-carboxymuconate-epsilon-semialdehyde (ACMS) to alpha-aminomuconate semialdehyde (AMS).</text>
</comment>
<evidence type="ECO:0000256" key="10">
    <source>
        <dbReference type="ARBA" id="ARBA00031120"/>
    </source>
</evidence>
<evidence type="ECO:0000256" key="8">
    <source>
        <dbReference type="ARBA" id="ARBA00022833"/>
    </source>
</evidence>
<comment type="caution">
    <text evidence="13">The sequence shown here is derived from an EMBL/GenBank/DDBJ whole genome shotgun (WGS) entry which is preliminary data.</text>
</comment>
<dbReference type="InterPro" id="IPR006680">
    <property type="entry name" value="Amidohydro-rel"/>
</dbReference>
<comment type="similarity">
    <text evidence="2">Belongs to the metallo-dependent hydrolases superfamily. ACMSD family.</text>
</comment>
<accession>A0ABN8PXK1</accession>
<comment type="subunit">
    <text evidence="3 11">Monomer.</text>
</comment>
<keyword evidence="8" id="KW-0862">Zinc</keyword>
<comment type="catalytic activity">
    <reaction evidence="11">
        <text>2-amino-3-carboxymuconate 6-semialdehyde + H(+) = 2-aminomuconate 6-semialdehyde + CO2</text>
        <dbReference type="Rhea" id="RHEA:16557"/>
        <dbReference type="ChEBI" id="CHEBI:15378"/>
        <dbReference type="ChEBI" id="CHEBI:16526"/>
        <dbReference type="ChEBI" id="CHEBI:77634"/>
        <dbReference type="ChEBI" id="CHEBI:77803"/>
        <dbReference type="EC" id="4.1.1.45"/>
    </reaction>
</comment>
<dbReference type="SUPFAM" id="SSF51556">
    <property type="entry name" value="Metallo-dependent hydrolases"/>
    <property type="match status" value="1"/>
</dbReference>
<evidence type="ECO:0000313" key="13">
    <source>
        <dbReference type="EMBL" id="CAH3152345.1"/>
    </source>
</evidence>
<evidence type="ECO:0000313" key="14">
    <source>
        <dbReference type="Proteomes" id="UP001159405"/>
    </source>
</evidence>
<dbReference type="InterPro" id="IPR032465">
    <property type="entry name" value="ACMSD"/>
</dbReference>
<organism evidence="13 14">
    <name type="scientific">Porites lobata</name>
    <dbReference type="NCBI Taxonomy" id="104759"/>
    <lineage>
        <taxon>Eukaryota</taxon>
        <taxon>Metazoa</taxon>
        <taxon>Cnidaria</taxon>
        <taxon>Anthozoa</taxon>
        <taxon>Hexacorallia</taxon>
        <taxon>Scleractinia</taxon>
        <taxon>Fungiina</taxon>
        <taxon>Poritidae</taxon>
        <taxon>Porites</taxon>
    </lineage>
</organism>
<feature type="domain" description="Amidohydrolase-related" evidence="12">
    <location>
        <begin position="5"/>
        <end position="332"/>
    </location>
</feature>
<evidence type="ECO:0000256" key="7">
    <source>
        <dbReference type="ARBA" id="ARBA00022793"/>
    </source>
</evidence>
<comment type="pathway">
    <text evidence="1 11">Secondary metabolite metabolism; quinolate metabolism.</text>
</comment>
<evidence type="ECO:0000256" key="1">
    <source>
        <dbReference type="ARBA" id="ARBA00005079"/>
    </source>
</evidence>
<keyword evidence="9 11" id="KW-0456">Lyase</keyword>